<dbReference type="GO" id="GO:0004519">
    <property type="term" value="F:endonuclease activity"/>
    <property type="evidence" value="ECO:0007669"/>
    <property type="project" value="InterPro"/>
</dbReference>
<comment type="caution">
    <text evidence="2">The sequence shown here is derived from an EMBL/GenBank/DDBJ whole genome shotgun (WGS) entry which is preliminary data.</text>
</comment>
<name>A0A0F9HSR1_9ZZZZ</name>
<evidence type="ECO:0000259" key="1">
    <source>
        <dbReference type="Pfam" id="PF13392"/>
    </source>
</evidence>
<accession>A0A0F9HSR1</accession>
<protein>
    <recommendedName>
        <fullName evidence="1">HNH nuclease domain-containing protein</fullName>
    </recommendedName>
</protein>
<proteinExistence type="predicted"/>
<reference evidence="2" key="1">
    <citation type="journal article" date="2015" name="Nature">
        <title>Complex archaea that bridge the gap between prokaryotes and eukaryotes.</title>
        <authorList>
            <person name="Spang A."/>
            <person name="Saw J.H."/>
            <person name="Jorgensen S.L."/>
            <person name="Zaremba-Niedzwiedzka K."/>
            <person name="Martijn J."/>
            <person name="Lind A.E."/>
            <person name="van Eijk R."/>
            <person name="Schleper C."/>
            <person name="Guy L."/>
            <person name="Ettema T.J."/>
        </authorList>
    </citation>
    <scope>NUCLEOTIDE SEQUENCE</scope>
</reference>
<dbReference type="InterPro" id="IPR044930">
    <property type="entry name" value="Homing_endonuclease_His-Me"/>
</dbReference>
<dbReference type="InterPro" id="IPR044925">
    <property type="entry name" value="His-Me_finger_sf"/>
</dbReference>
<dbReference type="AlphaFoldDB" id="A0A0F9HSR1"/>
<dbReference type="SUPFAM" id="SSF54060">
    <property type="entry name" value="His-Me finger endonucleases"/>
    <property type="match status" value="1"/>
</dbReference>
<dbReference type="Pfam" id="PF13392">
    <property type="entry name" value="HNH_3"/>
    <property type="match status" value="1"/>
</dbReference>
<dbReference type="InterPro" id="IPR003615">
    <property type="entry name" value="HNH_nuc"/>
</dbReference>
<dbReference type="Gene3D" id="3.90.75.10">
    <property type="entry name" value="Homing Intron 3 (I-ppo) Encoded Endonuclease, Chain A"/>
    <property type="match status" value="1"/>
</dbReference>
<sequence>MATRPKPKAVPALTPEQIGRFWAKVDQQGDDDCWEWTASLLTTGYGQFKVGSRMMGAHRIVYFLNYGQPTGFFVCHHCDNRKCCNPKHLFLGTNADNMADAARKGRVKGPHFNGEENGRAKLTTQQVLAIRKSPDRQVSLAEKYGVTPVMISRIKLRKAWRHL</sequence>
<feature type="domain" description="HNH nuclease" evidence="1">
    <location>
        <begin position="56"/>
        <end position="98"/>
    </location>
</feature>
<organism evidence="2">
    <name type="scientific">marine sediment metagenome</name>
    <dbReference type="NCBI Taxonomy" id="412755"/>
    <lineage>
        <taxon>unclassified sequences</taxon>
        <taxon>metagenomes</taxon>
        <taxon>ecological metagenomes</taxon>
    </lineage>
</organism>
<dbReference type="EMBL" id="LAZR01023539">
    <property type="protein sequence ID" value="KKL78172.1"/>
    <property type="molecule type" value="Genomic_DNA"/>
</dbReference>
<gene>
    <name evidence="2" type="ORF">LCGC14_2027530</name>
</gene>
<evidence type="ECO:0000313" key="2">
    <source>
        <dbReference type="EMBL" id="KKL78172.1"/>
    </source>
</evidence>